<evidence type="ECO:0000259" key="18">
    <source>
        <dbReference type="PROSITE" id="PS51217"/>
    </source>
</evidence>
<organism evidence="19 20">
    <name type="scientific">Acidimangrovimonas pyrenivorans</name>
    <dbReference type="NCBI Taxonomy" id="2030798"/>
    <lineage>
        <taxon>Bacteria</taxon>
        <taxon>Pseudomonadati</taxon>
        <taxon>Pseudomonadota</taxon>
        <taxon>Alphaproteobacteria</taxon>
        <taxon>Rhodobacterales</taxon>
        <taxon>Paracoccaceae</taxon>
        <taxon>Acidimangrovimonas</taxon>
    </lineage>
</organism>
<dbReference type="InterPro" id="IPR014017">
    <property type="entry name" value="DNA_helicase_UvrD-like_C"/>
</dbReference>
<keyword evidence="8" id="KW-0238">DNA-binding</keyword>
<dbReference type="PANTHER" id="PTHR11070">
    <property type="entry name" value="UVRD / RECB / PCRA DNA HELICASE FAMILY MEMBER"/>
    <property type="match status" value="1"/>
</dbReference>
<dbReference type="InterPro" id="IPR011604">
    <property type="entry name" value="PDDEXK-like_dom_sf"/>
</dbReference>
<dbReference type="InterPro" id="IPR000212">
    <property type="entry name" value="DNA_helicase_UvrD/REP"/>
</dbReference>
<evidence type="ECO:0000256" key="3">
    <source>
        <dbReference type="ARBA" id="ARBA00022763"/>
    </source>
</evidence>
<evidence type="ECO:0000256" key="15">
    <source>
        <dbReference type="PROSITE-ProRule" id="PRU00560"/>
    </source>
</evidence>
<dbReference type="Gene3D" id="3.90.320.10">
    <property type="match status" value="1"/>
</dbReference>
<dbReference type="GO" id="GO:0004386">
    <property type="term" value="F:helicase activity"/>
    <property type="evidence" value="ECO:0007669"/>
    <property type="project" value="UniProtKB-KW"/>
</dbReference>
<dbReference type="EC" id="5.6.2.4" evidence="12"/>
<dbReference type="InterPro" id="IPR014016">
    <property type="entry name" value="UvrD-like_ATP-bd"/>
</dbReference>
<evidence type="ECO:0000256" key="13">
    <source>
        <dbReference type="ARBA" id="ARBA00034923"/>
    </source>
</evidence>
<dbReference type="InterPro" id="IPR027417">
    <property type="entry name" value="P-loop_NTPase"/>
</dbReference>
<keyword evidence="10" id="KW-0413">Isomerase</keyword>
<evidence type="ECO:0000256" key="12">
    <source>
        <dbReference type="ARBA" id="ARBA00034808"/>
    </source>
</evidence>
<comment type="catalytic activity">
    <reaction evidence="14">
        <text>ATP + H2O = ADP + phosphate + H(+)</text>
        <dbReference type="Rhea" id="RHEA:13065"/>
        <dbReference type="ChEBI" id="CHEBI:15377"/>
        <dbReference type="ChEBI" id="CHEBI:15378"/>
        <dbReference type="ChEBI" id="CHEBI:30616"/>
        <dbReference type="ChEBI" id="CHEBI:43474"/>
        <dbReference type="ChEBI" id="CHEBI:456216"/>
        <dbReference type="EC" id="5.6.2.4"/>
    </reaction>
</comment>
<gene>
    <name evidence="19" type="primary">addA</name>
    <name evidence="19" type="ORF">ACFOES_18045</name>
</gene>
<evidence type="ECO:0000256" key="10">
    <source>
        <dbReference type="ARBA" id="ARBA00023235"/>
    </source>
</evidence>
<keyword evidence="4 15" id="KW-0378">Hydrolase</keyword>
<keyword evidence="2 15" id="KW-0547">Nucleotide-binding</keyword>
<evidence type="ECO:0000259" key="17">
    <source>
        <dbReference type="PROSITE" id="PS51198"/>
    </source>
</evidence>
<evidence type="ECO:0000256" key="4">
    <source>
        <dbReference type="ARBA" id="ARBA00022801"/>
    </source>
</evidence>
<feature type="region of interest" description="Disordered" evidence="16">
    <location>
        <begin position="927"/>
        <end position="955"/>
    </location>
</feature>
<dbReference type="Gene3D" id="3.40.50.300">
    <property type="entry name" value="P-loop containing nucleotide triphosphate hydrolases"/>
    <property type="match status" value="4"/>
</dbReference>
<keyword evidence="1" id="KW-0540">Nuclease</keyword>
<dbReference type="SUPFAM" id="SSF52980">
    <property type="entry name" value="Restriction endonuclease-like"/>
    <property type="match status" value="1"/>
</dbReference>
<keyword evidence="3" id="KW-0227">DNA damage</keyword>
<sequence length="1135" mass="124582">MSPRNDATERQVQAADPAASTWLSANAGSGKTRVLTDRVARLLLDRVEPQHILCLTYTKAAASEMQNRLFKRLGEWAMLEEDELRKQLANLGVEDAVDAERLARARRLFARAIETPGGLKIQTIHSFCASLLRRFPLEAGVTPGFAEMDDRRATLLREEVIDHLAETAREEVDGVARLLTDEDFSGLSAELCRHRANFDPPLSRDAIWELFGLSAGDSFATLLAEVFLGGEEAWLPQVVTTLRGGSSSDVKSAEKLSDLSLALPNPTDLALLENILLTGPSAKEPFTAKLGKFPTKATREALGPLLNRLEELMRRVEAARPRRIALLAAERTHALHRFAGVFLPEYERRKAARGWLDFDDLIVKARGLLTDPSVAQWVLFRLDGGIDHILVDEAQDTSPEQWRVIEHLTQEFTAGRGARQVNRTIFVVGDKKQSIYSFQGADLRAFDRMHAEFERRLAGVQVKLQPLTLEYSFRSSAAVLRLVDMTFDERRAAGLGGDVKHLAFKRNMPGRVDLWPPIEAVADPDSGEWFDPVDLVSDQHHTARLAARIAGEIKRMTGAGVQIPTDNGPRPVKAGDFLILVQRRSTLFHEIIRACKAAGLPIAGADRLKLGGELAVRDLRALLAFLATPEDSLSLAAALRSPLFGWSEAQLYRLSAGRSQKFLWEALRERAGDFPAEMETIADLRDHADFLRPFELIERILTRHHGRARLLARLGPEAEDGIDELLGQALSYERLDVPSLTGFLGWLEADDVEVKRQPDSAGNRIRVMTVHGAKGLEAPIVILPDTAERRIQQRDALVEVGQGAVAWKTPADASPPAIAAAREEQRARQEEENLRLLYVALTRAECWLITCAAGEVEKDSAWFARIRQGMEQVGATLKSVTVPAGFGPIQRLEHGDWPADAPGAAPEAEAPAPVLADWARRHAPVAEEPARPLSPSDLGGAKVLPGEGAGLSEEEAKRRGRRLHLLLEHLPLWPRDKWPEMAADLLVSGEEPAAAGEIAELLIEARTVLEAPDLAPLFATGTLAEVDITADLAGRRMLGTIDRLLIEDDRVLAVDYKSNALIPERPEQVPAGILRQMGAYAAALEQLWPGRQIETAILWTRTGRLMPLPQALVRAALDAAGLAASGSLDGAGGRP</sequence>
<evidence type="ECO:0000256" key="11">
    <source>
        <dbReference type="ARBA" id="ARBA00034617"/>
    </source>
</evidence>
<evidence type="ECO:0000256" key="1">
    <source>
        <dbReference type="ARBA" id="ARBA00022722"/>
    </source>
</evidence>
<feature type="domain" description="UvrD-like helicase ATP-binding" evidence="17">
    <location>
        <begin position="4"/>
        <end position="476"/>
    </location>
</feature>
<keyword evidence="7 15" id="KW-0067">ATP-binding</keyword>
<feature type="domain" description="UvrD-like helicase C-terminal" evidence="18">
    <location>
        <begin position="499"/>
        <end position="775"/>
    </location>
</feature>
<dbReference type="Pfam" id="PF00580">
    <property type="entry name" value="UvrD-helicase"/>
    <property type="match status" value="1"/>
</dbReference>
<keyword evidence="9" id="KW-0234">DNA repair</keyword>
<evidence type="ECO:0000256" key="7">
    <source>
        <dbReference type="ARBA" id="ARBA00022840"/>
    </source>
</evidence>
<dbReference type="PANTHER" id="PTHR11070:SF2">
    <property type="entry name" value="ATP-DEPENDENT DNA HELICASE SRS2"/>
    <property type="match status" value="1"/>
</dbReference>
<evidence type="ECO:0000313" key="20">
    <source>
        <dbReference type="Proteomes" id="UP001595443"/>
    </source>
</evidence>
<protein>
    <recommendedName>
        <fullName evidence="12">DNA 3'-5' helicase</fullName>
        <ecNumber evidence="12">5.6.2.4</ecNumber>
    </recommendedName>
    <alternativeName>
        <fullName evidence="13">DNA 3'-5' helicase II</fullName>
    </alternativeName>
</protein>
<evidence type="ECO:0000256" key="6">
    <source>
        <dbReference type="ARBA" id="ARBA00022839"/>
    </source>
</evidence>
<dbReference type="InterPro" id="IPR011335">
    <property type="entry name" value="Restrct_endonuc-II-like"/>
</dbReference>
<feature type="binding site" evidence="15">
    <location>
        <begin position="25"/>
        <end position="32"/>
    </location>
    <ligand>
        <name>ATP</name>
        <dbReference type="ChEBI" id="CHEBI:30616"/>
    </ligand>
</feature>
<dbReference type="Pfam" id="PF12705">
    <property type="entry name" value="PDDEXK_1"/>
    <property type="match status" value="1"/>
</dbReference>
<dbReference type="SUPFAM" id="SSF52540">
    <property type="entry name" value="P-loop containing nucleoside triphosphate hydrolases"/>
    <property type="match status" value="1"/>
</dbReference>
<evidence type="ECO:0000256" key="9">
    <source>
        <dbReference type="ARBA" id="ARBA00023204"/>
    </source>
</evidence>
<keyword evidence="6" id="KW-0269">Exonuclease</keyword>
<accession>A0ABV7ALL5</accession>
<evidence type="ECO:0000256" key="2">
    <source>
        <dbReference type="ARBA" id="ARBA00022741"/>
    </source>
</evidence>
<evidence type="ECO:0000256" key="5">
    <source>
        <dbReference type="ARBA" id="ARBA00022806"/>
    </source>
</evidence>
<evidence type="ECO:0000313" key="19">
    <source>
        <dbReference type="EMBL" id="MFC2970003.1"/>
    </source>
</evidence>
<dbReference type="InterPro" id="IPR038726">
    <property type="entry name" value="PDDEXK_AddAB-type"/>
</dbReference>
<keyword evidence="5 15" id="KW-0347">Helicase</keyword>
<dbReference type="Proteomes" id="UP001595443">
    <property type="component" value="Unassembled WGS sequence"/>
</dbReference>
<evidence type="ECO:0000256" key="14">
    <source>
        <dbReference type="ARBA" id="ARBA00048988"/>
    </source>
</evidence>
<comment type="catalytic activity">
    <reaction evidence="11">
        <text>Couples ATP hydrolysis with the unwinding of duplex DNA by translocating in the 3'-5' direction.</text>
        <dbReference type="EC" id="5.6.2.4"/>
    </reaction>
</comment>
<dbReference type="Gene3D" id="1.10.486.10">
    <property type="entry name" value="PCRA, domain 4"/>
    <property type="match status" value="1"/>
</dbReference>
<keyword evidence="20" id="KW-1185">Reference proteome</keyword>
<evidence type="ECO:0000256" key="8">
    <source>
        <dbReference type="ARBA" id="ARBA00023125"/>
    </source>
</evidence>
<dbReference type="PROSITE" id="PS51198">
    <property type="entry name" value="UVRD_HELICASE_ATP_BIND"/>
    <property type="match status" value="1"/>
</dbReference>
<dbReference type="InterPro" id="IPR014151">
    <property type="entry name" value="DNA_helicase_AddA"/>
</dbReference>
<comment type="caution">
    <text evidence="19">The sequence shown here is derived from an EMBL/GenBank/DDBJ whole genome shotgun (WGS) entry which is preliminary data.</text>
</comment>
<dbReference type="NCBIfam" id="TIGR02784">
    <property type="entry name" value="addA_alphas"/>
    <property type="match status" value="1"/>
</dbReference>
<dbReference type="PROSITE" id="PS51217">
    <property type="entry name" value="UVRD_HELICASE_CTER"/>
    <property type="match status" value="1"/>
</dbReference>
<proteinExistence type="predicted"/>
<dbReference type="RefSeq" id="WP_377834760.1">
    <property type="nucleotide sequence ID" value="NZ_JBHRSK010000016.1"/>
</dbReference>
<feature type="region of interest" description="Disordered" evidence="16">
    <location>
        <begin position="1"/>
        <end position="20"/>
    </location>
</feature>
<name>A0ABV7ALL5_9RHOB</name>
<dbReference type="Pfam" id="PF13361">
    <property type="entry name" value="UvrD_C"/>
    <property type="match status" value="1"/>
</dbReference>
<evidence type="ECO:0000256" key="16">
    <source>
        <dbReference type="SAM" id="MobiDB-lite"/>
    </source>
</evidence>
<reference evidence="20" key="1">
    <citation type="journal article" date="2019" name="Int. J. Syst. Evol. Microbiol.">
        <title>The Global Catalogue of Microorganisms (GCM) 10K type strain sequencing project: providing services to taxonomists for standard genome sequencing and annotation.</title>
        <authorList>
            <consortium name="The Broad Institute Genomics Platform"/>
            <consortium name="The Broad Institute Genome Sequencing Center for Infectious Disease"/>
            <person name="Wu L."/>
            <person name="Ma J."/>
        </authorList>
    </citation>
    <scope>NUCLEOTIDE SEQUENCE [LARGE SCALE GENOMIC DNA]</scope>
    <source>
        <strain evidence="20">KCTC 62192</strain>
    </source>
</reference>
<dbReference type="EMBL" id="JBHRSK010000016">
    <property type="protein sequence ID" value="MFC2970003.1"/>
    <property type="molecule type" value="Genomic_DNA"/>
</dbReference>